<dbReference type="FunFam" id="3.60.21.10:FF:000129">
    <property type="entry name" value="DNA double-strand break repair protein Mre11"/>
    <property type="match status" value="1"/>
</dbReference>
<keyword evidence="7 9" id="KW-0234">DNA repair</keyword>
<evidence type="ECO:0000256" key="7">
    <source>
        <dbReference type="ARBA" id="ARBA00023204"/>
    </source>
</evidence>
<dbReference type="HOGENOM" id="CLU_026621_3_1_2"/>
<feature type="binding site" evidence="9">
    <location>
        <position position="158"/>
    </location>
    <ligand>
        <name>Mn(2+)</name>
        <dbReference type="ChEBI" id="CHEBI:29035"/>
        <label>2</label>
    </ligand>
</feature>
<feature type="domain" description="Calcineurin-like phosphoesterase" evidence="11">
    <location>
        <begin position="6"/>
        <end position="193"/>
    </location>
</feature>
<evidence type="ECO:0000256" key="2">
    <source>
        <dbReference type="ARBA" id="ARBA00022723"/>
    </source>
</evidence>
<evidence type="ECO:0000256" key="5">
    <source>
        <dbReference type="ARBA" id="ARBA00022801"/>
    </source>
</evidence>
<organism evidence="12 13">
    <name type="scientific">Methanosarcina lacustris Z-7289</name>
    <dbReference type="NCBI Taxonomy" id="1434111"/>
    <lineage>
        <taxon>Archaea</taxon>
        <taxon>Methanobacteriati</taxon>
        <taxon>Methanobacteriota</taxon>
        <taxon>Stenosarchaea group</taxon>
        <taxon>Methanomicrobia</taxon>
        <taxon>Methanosarcinales</taxon>
        <taxon>Methanosarcinaceae</taxon>
        <taxon>Methanosarcina</taxon>
    </lineage>
</organism>
<dbReference type="InterPro" id="IPR032885">
    <property type="entry name" value="Mre11_archaea-type"/>
</dbReference>
<feature type="active site" description="Proton donor" evidence="9">
    <location>
        <position position="89"/>
    </location>
</feature>
<feature type="binding site" evidence="9">
    <location>
        <position position="12"/>
    </location>
    <ligand>
        <name>Mn(2+)</name>
        <dbReference type="ChEBI" id="CHEBI:29035"/>
        <label>1</label>
    </ligand>
</feature>
<dbReference type="PATRIC" id="fig|1434111.4.peg.893"/>
<dbReference type="InterPro" id="IPR004843">
    <property type="entry name" value="Calcineurin-like_PHP"/>
</dbReference>
<dbReference type="EMBL" id="CP009515">
    <property type="protein sequence ID" value="AKB73972.1"/>
    <property type="molecule type" value="Genomic_DNA"/>
</dbReference>
<comment type="function">
    <text evidence="9">Part of the Rad50/Mre11 complex, which is involved in the early steps of DNA double-strand break (DSB) repair. The complex may facilitate opening of the processed DNA ends to aid in the recruitment of HerA and NurA. Mre11 binds to DSB ends and has both double-stranded 3'-5' exonuclease activity and single-stranded endonuclease activity.</text>
</comment>
<dbReference type="RefSeq" id="WP_084630322.1">
    <property type="nucleotide sequence ID" value="NZ_CP009515.1"/>
</dbReference>
<evidence type="ECO:0000256" key="6">
    <source>
        <dbReference type="ARBA" id="ARBA00022839"/>
    </source>
</evidence>
<keyword evidence="1 9" id="KW-0540">Nuclease</keyword>
<accession>A0A0E3S486</accession>
<keyword evidence="5 9" id="KW-0378">Hydrolase</keyword>
<feature type="compositionally biased region" description="Basic and acidic residues" evidence="10">
    <location>
        <begin position="573"/>
        <end position="596"/>
    </location>
</feature>
<comment type="cofactor">
    <cofactor evidence="9">
        <name>Mn(2+)</name>
        <dbReference type="ChEBI" id="CHEBI:29035"/>
    </cofactor>
    <text evidence="9">Binds 2 manganese ions per subunit.</text>
</comment>
<comment type="similarity">
    <text evidence="9">Belongs to the MRE11/RAD32 family.</text>
</comment>
<dbReference type="KEGG" id="mls:MSLAZ_0711"/>
<dbReference type="AlphaFoldDB" id="A0A0E3S486"/>
<dbReference type="PANTHER" id="PTHR30337">
    <property type="entry name" value="COMPONENT OF ATP-DEPENDENT DSDNA EXONUCLEASE"/>
    <property type="match status" value="1"/>
</dbReference>
<feature type="binding site" evidence="9">
    <location>
        <position position="14"/>
    </location>
    <ligand>
        <name>Mn(2+)</name>
        <dbReference type="ChEBI" id="CHEBI:29035"/>
        <label>1</label>
    </ligand>
</feature>
<dbReference type="GO" id="GO:0008408">
    <property type="term" value="F:3'-5' exonuclease activity"/>
    <property type="evidence" value="ECO:0007669"/>
    <property type="project" value="UniProtKB-UniRule"/>
</dbReference>
<keyword evidence="2 9" id="KW-0479">Metal-binding</keyword>
<dbReference type="GO" id="GO:0045027">
    <property type="term" value="F:DNA end binding"/>
    <property type="evidence" value="ECO:0007669"/>
    <property type="project" value="UniProtKB-UniRule"/>
</dbReference>
<dbReference type="CDD" id="cd00840">
    <property type="entry name" value="MPP_Mre11_N"/>
    <property type="match status" value="1"/>
</dbReference>
<evidence type="ECO:0000256" key="8">
    <source>
        <dbReference type="ARBA" id="ARBA00023211"/>
    </source>
</evidence>
<feature type="binding site" evidence="9">
    <location>
        <position position="88"/>
    </location>
    <ligand>
        <name>Mn(2+)</name>
        <dbReference type="ChEBI" id="CHEBI:29035"/>
        <label>2</label>
    </ligand>
</feature>
<dbReference type="STRING" id="1434111.MSLAZ_0711"/>
<proteinExistence type="inferred from homology"/>
<evidence type="ECO:0000256" key="10">
    <source>
        <dbReference type="SAM" id="MobiDB-lite"/>
    </source>
</evidence>
<feature type="region of interest" description="Disordered" evidence="10">
    <location>
        <begin position="451"/>
        <end position="528"/>
    </location>
</feature>
<dbReference type="GO" id="GO:0004519">
    <property type="term" value="F:endonuclease activity"/>
    <property type="evidence" value="ECO:0007669"/>
    <property type="project" value="UniProtKB-UniRule"/>
</dbReference>
<dbReference type="EC" id="3.1.-.-" evidence="9"/>
<feature type="compositionally biased region" description="Basic and acidic residues" evidence="10">
    <location>
        <begin position="605"/>
        <end position="635"/>
    </location>
</feature>
<dbReference type="GeneID" id="24805411"/>
<evidence type="ECO:0000256" key="4">
    <source>
        <dbReference type="ARBA" id="ARBA00022763"/>
    </source>
</evidence>
<keyword evidence="13" id="KW-1185">Reference proteome</keyword>
<feature type="compositionally biased region" description="Polar residues" evidence="10">
    <location>
        <begin position="514"/>
        <end position="528"/>
    </location>
</feature>
<dbReference type="GO" id="GO:0000403">
    <property type="term" value="F:Y-form DNA binding"/>
    <property type="evidence" value="ECO:0007669"/>
    <property type="project" value="UniProtKB-UniRule"/>
</dbReference>
<evidence type="ECO:0000313" key="13">
    <source>
        <dbReference type="Proteomes" id="UP000033072"/>
    </source>
</evidence>
<dbReference type="InterPro" id="IPR029052">
    <property type="entry name" value="Metallo-depent_PP-like"/>
</dbReference>
<feature type="region of interest" description="Disordered" evidence="10">
    <location>
        <begin position="393"/>
        <end position="419"/>
    </location>
</feature>
<feature type="binding site" evidence="9">
    <location>
        <position position="53"/>
    </location>
    <ligand>
        <name>Mn(2+)</name>
        <dbReference type="ChEBI" id="CHEBI:29035"/>
        <label>1</label>
    </ligand>
</feature>
<comment type="caution">
    <text evidence="9">Lacks conserved residue(s) required for the propagation of feature annotation.</text>
</comment>
<keyword evidence="3 9" id="KW-0255">Endonuclease</keyword>
<dbReference type="Proteomes" id="UP000033072">
    <property type="component" value="Chromosome"/>
</dbReference>
<keyword evidence="4 9" id="KW-0227">DNA damage</keyword>
<dbReference type="InterPro" id="IPR041796">
    <property type="entry name" value="Mre11_N"/>
</dbReference>
<dbReference type="Gene3D" id="3.60.21.10">
    <property type="match status" value="1"/>
</dbReference>
<name>A0A0E3S486_9EURY</name>
<feature type="compositionally biased region" description="Polar residues" evidence="10">
    <location>
        <begin position="490"/>
        <end position="505"/>
    </location>
</feature>
<evidence type="ECO:0000256" key="9">
    <source>
        <dbReference type="HAMAP-Rule" id="MF_02044"/>
    </source>
</evidence>
<dbReference type="PANTHER" id="PTHR30337:SF0">
    <property type="entry name" value="NUCLEASE SBCCD SUBUNIT D"/>
    <property type="match status" value="1"/>
</dbReference>
<sequence>MVQETRILHTADTHLGYRQYHNEVRRQDFFKAFEVVIQDAVDMQVDAVVHAGDLFDSRNPTLEDLLETMNLLFRLKAANIPFLAIVGNHESKQNTQWLDLFEEMGLAVRLGKTPQLVGDTAIYGIDSVPKSKIPLYDYSGFEVPESLPENCRNLLVMHQTVQPFPYADWDCAETLENLPFKVDAILLGDYHKYEKIKVGETETWATYPGSTERNSASENEPRSYNIITLSGEGLEISKRNIPTRNFLFIPVKLNGEEKPYEQIFSTVNEHLEELPDSVVFLDISGESGPVLSFSEIEEYLLSKGVLVARVNDLRIKEALLKEVVKVTFSDPDHAVAEEIRRLSLNDGGLIVDEIIRNPGVSRSRVDEETESRLSGLIEALDFKDPDFRIEIPVSPISPVSPARPGEPEEFKSTGAAGPVENIESAGGAEFAAEIAKKSKILRAFARIESSESLNNSFEDSDGSPESPDKTPESLEESPESLHVPVICESAESSETAGLCENTESPETVGLCESAESSETAGSCENTVSKGASVEIETPKSAVNSLAEAPSPFEILQETPGTPAEISAEIPGEGGERAELEVGAESKIEAEETEAGKLSESGEEAIPEKDGEGKTETPADEKLSDEKPAWVPDEKPVQAPDRAGKPVKQSHKKGKEKPAVPKQYNLGDYL</sequence>
<dbReference type="InterPro" id="IPR050535">
    <property type="entry name" value="DNA_Repair-Maintenance_Comp"/>
</dbReference>
<evidence type="ECO:0000313" key="12">
    <source>
        <dbReference type="EMBL" id="AKB73972.1"/>
    </source>
</evidence>
<feature type="binding site" evidence="9">
    <location>
        <position position="191"/>
    </location>
    <ligand>
        <name>Mn(2+)</name>
        <dbReference type="ChEBI" id="CHEBI:29035"/>
        <label>1</label>
    </ligand>
</feature>
<dbReference type="HAMAP" id="MF_02044">
    <property type="entry name" value="Mre11"/>
    <property type="match status" value="1"/>
</dbReference>
<dbReference type="GO" id="GO:0030145">
    <property type="term" value="F:manganese ion binding"/>
    <property type="evidence" value="ECO:0007669"/>
    <property type="project" value="UniProtKB-UniRule"/>
</dbReference>
<dbReference type="GO" id="GO:0006302">
    <property type="term" value="P:double-strand break repair"/>
    <property type="evidence" value="ECO:0007669"/>
    <property type="project" value="UniProtKB-UniRule"/>
</dbReference>
<reference evidence="12 13" key="1">
    <citation type="submission" date="2014-07" db="EMBL/GenBank/DDBJ databases">
        <title>Methanogenic archaea and the global carbon cycle.</title>
        <authorList>
            <person name="Henriksen J.R."/>
            <person name="Luke J."/>
            <person name="Reinhart S."/>
            <person name="Benedict M.N."/>
            <person name="Youngblut N.D."/>
            <person name="Metcalf M.E."/>
            <person name="Whitaker R.J."/>
            <person name="Metcalf W.W."/>
        </authorList>
    </citation>
    <scope>NUCLEOTIDE SEQUENCE [LARGE SCALE GENOMIC DNA]</scope>
    <source>
        <strain evidence="12 13">Z-7289</strain>
    </source>
</reference>
<feature type="binding site" evidence="9">
    <location>
        <position position="53"/>
    </location>
    <ligand>
        <name>Mn(2+)</name>
        <dbReference type="ChEBI" id="CHEBI:29035"/>
        <label>2</label>
    </ligand>
</feature>
<dbReference type="SUPFAM" id="SSF56300">
    <property type="entry name" value="Metallo-dependent phosphatases"/>
    <property type="match status" value="1"/>
</dbReference>
<feature type="region of interest" description="Disordered" evidence="10">
    <location>
        <begin position="540"/>
        <end position="669"/>
    </location>
</feature>
<gene>
    <name evidence="9" type="primary">mre11</name>
    <name evidence="12" type="ORF">MSLAZ_0711</name>
</gene>
<evidence type="ECO:0000256" key="3">
    <source>
        <dbReference type="ARBA" id="ARBA00022759"/>
    </source>
</evidence>
<evidence type="ECO:0000256" key="1">
    <source>
        <dbReference type="ARBA" id="ARBA00022722"/>
    </source>
</evidence>
<keyword evidence="6 9" id="KW-0269">Exonuclease</keyword>
<protein>
    <recommendedName>
        <fullName evidence="9">DNA double-strand break repair protein Mre11</fullName>
        <ecNumber evidence="9">3.1.-.-</ecNumber>
    </recommendedName>
</protein>
<keyword evidence="8 9" id="KW-0464">Manganese</keyword>
<dbReference type="OrthoDB" id="11638at2157"/>
<comment type="activity regulation">
    <text evidence="9">Nuclease activity is regulated by Rad50.</text>
</comment>
<comment type="subunit">
    <text evidence="9">Homodimer. Forms a heterotetramer composed of two Mre11 subunits and two Rad50 subunits.</text>
</comment>
<evidence type="ECO:0000259" key="11">
    <source>
        <dbReference type="Pfam" id="PF00149"/>
    </source>
</evidence>
<dbReference type="Pfam" id="PF00149">
    <property type="entry name" value="Metallophos"/>
    <property type="match status" value="1"/>
</dbReference>